<comment type="caution">
    <text evidence="2">The sequence shown here is derived from an EMBL/GenBank/DDBJ whole genome shotgun (WGS) entry which is preliminary data.</text>
</comment>
<name>A0A6A9UWV1_9ACTN</name>
<sequence>MRRHRAWLRPVALLLAAALVLVVVAGLLGRGERRSGDPRSTRPDGTAVLVAVLAGQGVDVRVAGSVASAARGARSPWTLVVSHPDDLRADEWQRLLAAGPSELVLLSPGADSVARLDLPVRVTPLLAPQVADPGCDDPAAARAGSTRSAAADLAYAAADRTAGCYGYGRSGWGSLRLPVGATGVHLLGTGWANAELLDEGNASYALQSLGRHAELVWLPAPEPRPEPEAEPAASPSLLPPWWQLAVLQLLAAFVALLLWRGRRLGPVVTEGLPVVVPAGEAVEGHGRLYHRIGAREHAAEVLRRATRARLTRRLGPSDPLALVEVVSTTTGADRDRVRRVLAGPPPADDDELARLARELRELEEATRAP</sequence>
<reference evidence="2 3" key="1">
    <citation type="submission" date="2019-12" db="EMBL/GenBank/DDBJ databases">
        <title>Auraticoccus cholistani sp. nov., an actinomycete isolated from soil of Cholistan desert.</title>
        <authorList>
            <person name="Cheema M.T."/>
        </authorList>
    </citation>
    <scope>NUCLEOTIDE SEQUENCE [LARGE SCALE GENOMIC DNA]</scope>
    <source>
        <strain evidence="2 3">F435</strain>
    </source>
</reference>
<evidence type="ECO:0000313" key="2">
    <source>
        <dbReference type="EMBL" id="MVA77426.1"/>
    </source>
</evidence>
<dbReference type="Proteomes" id="UP000435304">
    <property type="component" value="Unassembled WGS sequence"/>
</dbReference>
<proteinExistence type="predicted"/>
<dbReference type="Pfam" id="PF14258">
    <property type="entry name" value="DUF4350"/>
    <property type="match status" value="1"/>
</dbReference>
<protein>
    <submittedName>
        <fullName evidence="2">DUF4350 domain-containing protein</fullName>
    </submittedName>
</protein>
<organism evidence="2 3">
    <name type="scientific">Auraticoccus cholistanensis</name>
    <dbReference type="NCBI Taxonomy" id="2656650"/>
    <lineage>
        <taxon>Bacteria</taxon>
        <taxon>Bacillati</taxon>
        <taxon>Actinomycetota</taxon>
        <taxon>Actinomycetes</taxon>
        <taxon>Propionibacteriales</taxon>
        <taxon>Propionibacteriaceae</taxon>
        <taxon>Auraticoccus</taxon>
    </lineage>
</organism>
<dbReference type="EMBL" id="WPCU01000010">
    <property type="protein sequence ID" value="MVA77426.1"/>
    <property type="molecule type" value="Genomic_DNA"/>
</dbReference>
<dbReference type="AlphaFoldDB" id="A0A6A9UWV1"/>
<dbReference type="RefSeq" id="WP_156611621.1">
    <property type="nucleotide sequence ID" value="NZ_WPCU01000010.1"/>
</dbReference>
<dbReference type="InterPro" id="IPR025646">
    <property type="entry name" value="DUF4350"/>
</dbReference>
<gene>
    <name evidence="2" type="ORF">GC722_15555</name>
</gene>
<evidence type="ECO:0000259" key="1">
    <source>
        <dbReference type="Pfam" id="PF14258"/>
    </source>
</evidence>
<feature type="domain" description="DUF4350" evidence="1">
    <location>
        <begin position="38"/>
        <end position="207"/>
    </location>
</feature>
<accession>A0A6A9UWV1</accession>
<keyword evidence="3" id="KW-1185">Reference proteome</keyword>
<evidence type="ECO:0000313" key="3">
    <source>
        <dbReference type="Proteomes" id="UP000435304"/>
    </source>
</evidence>